<dbReference type="CDD" id="cd16416">
    <property type="entry name" value="HAD_BsYqeG-like"/>
    <property type="match status" value="1"/>
</dbReference>
<dbReference type="InterPro" id="IPR006439">
    <property type="entry name" value="HAD-SF_hydro_IA"/>
</dbReference>
<dbReference type="Gene3D" id="3.40.50.1000">
    <property type="entry name" value="HAD superfamily/HAD-like"/>
    <property type="match status" value="1"/>
</dbReference>
<dbReference type="RefSeq" id="WP_125598080.1">
    <property type="nucleotide sequence ID" value="NZ_JBHSSM010000016.1"/>
</dbReference>
<sequence>MAFFKPDWLLTSIYALRPIDLKRNGINTILTDLDNTLIAWHEPESSGQLRAWLAEMAQSQIQVIVVSNNNAKRVARAVADLDIPFIHSARKPLPSGIKRALRQFDLSPRQTIMVGDQLLTDVQAGHLAGVRTVMVKPLVETDSWVTLFSRFMEGFIMKHYARKDAQFKWRERLDD</sequence>
<name>A0ABW1UNI6_9LACO</name>
<proteinExistence type="predicted"/>
<dbReference type="NCBIfam" id="TIGR01549">
    <property type="entry name" value="HAD-SF-IA-v1"/>
    <property type="match status" value="1"/>
</dbReference>
<gene>
    <name evidence="1" type="ORF">ACFQHW_06520</name>
</gene>
<dbReference type="InterPro" id="IPR010021">
    <property type="entry name" value="PGPP1/Gep4"/>
</dbReference>
<dbReference type="EMBL" id="JBHSSM010000016">
    <property type="protein sequence ID" value="MFC6315228.1"/>
    <property type="molecule type" value="Genomic_DNA"/>
</dbReference>
<evidence type="ECO:0000313" key="2">
    <source>
        <dbReference type="Proteomes" id="UP001596310"/>
    </source>
</evidence>
<comment type="caution">
    <text evidence="1">The sequence shown here is derived from an EMBL/GenBank/DDBJ whole genome shotgun (WGS) entry which is preliminary data.</text>
</comment>
<dbReference type="NCBIfam" id="TIGR01662">
    <property type="entry name" value="HAD-SF-IIIA"/>
    <property type="match status" value="1"/>
</dbReference>
<dbReference type="NCBIfam" id="TIGR01668">
    <property type="entry name" value="YqeG_hyp_ppase"/>
    <property type="match status" value="1"/>
</dbReference>
<reference evidence="2" key="1">
    <citation type="journal article" date="2019" name="Int. J. Syst. Evol. Microbiol.">
        <title>The Global Catalogue of Microorganisms (GCM) 10K type strain sequencing project: providing services to taxonomists for standard genome sequencing and annotation.</title>
        <authorList>
            <consortium name="The Broad Institute Genomics Platform"/>
            <consortium name="The Broad Institute Genome Sequencing Center for Infectious Disease"/>
            <person name="Wu L."/>
            <person name="Ma J."/>
        </authorList>
    </citation>
    <scope>NUCLEOTIDE SEQUENCE [LARGE SCALE GENOMIC DNA]</scope>
    <source>
        <strain evidence="2">CCM 8897</strain>
    </source>
</reference>
<dbReference type="InterPro" id="IPR036412">
    <property type="entry name" value="HAD-like_sf"/>
</dbReference>
<dbReference type="Proteomes" id="UP001596310">
    <property type="component" value="Unassembled WGS sequence"/>
</dbReference>
<protein>
    <submittedName>
        <fullName evidence="1">YqeG family HAD IIIA-type phosphatase</fullName>
    </submittedName>
</protein>
<dbReference type="SUPFAM" id="SSF56784">
    <property type="entry name" value="HAD-like"/>
    <property type="match status" value="1"/>
</dbReference>
<dbReference type="InterPro" id="IPR006549">
    <property type="entry name" value="HAD-SF_hydro_IIIA"/>
</dbReference>
<organism evidence="1 2">
    <name type="scientific">Lapidilactobacillus achengensis</name>
    <dbReference type="NCBI Taxonomy" id="2486000"/>
    <lineage>
        <taxon>Bacteria</taxon>
        <taxon>Bacillati</taxon>
        <taxon>Bacillota</taxon>
        <taxon>Bacilli</taxon>
        <taxon>Lactobacillales</taxon>
        <taxon>Lactobacillaceae</taxon>
        <taxon>Lapidilactobacillus</taxon>
    </lineage>
</organism>
<dbReference type="InterPro" id="IPR023214">
    <property type="entry name" value="HAD_sf"/>
</dbReference>
<accession>A0ABW1UNI6</accession>
<dbReference type="Pfam" id="PF13242">
    <property type="entry name" value="Hydrolase_like"/>
    <property type="match status" value="1"/>
</dbReference>
<evidence type="ECO:0000313" key="1">
    <source>
        <dbReference type="EMBL" id="MFC6315228.1"/>
    </source>
</evidence>
<keyword evidence="2" id="KW-1185">Reference proteome</keyword>